<dbReference type="PRINTS" id="PR01302">
    <property type="entry name" value="TYPE3IMPPROT"/>
</dbReference>
<evidence type="ECO:0000313" key="13">
    <source>
        <dbReference type="EMBL" id="ERP39326.1"/>
    </source>
</evidence>
<dbReference type="GO" id="GO:0009425">
    <property type="term" value="C:bacterial-type flagellum basal body"/>
    <property type="evidence" value="ECO:0007669"/>
    <property type="project" value="UniProtKB-SubCell"/>
</dbReference>
<dbReference type="PROSITE" id="PS01061">
    <property type="entry name" value="FLIP_2"/>
    <property type="match status" value="1"/>
</dbReference>
<dbReference type="GO" id="GO:0005886">
    <property type="term" value="C:plasma membrane"/>
    <property type="evidence" value="ECO:0007669"/>
    <property type="project" value="UniProtKB-SubCell"/>
</dbReference>
<dbReference type="InterPro" id="IPR005838">
    <property type="entry name" value="T3SS_IM_P"/>
</dbReference>
<dbReference type="STRING" id="1313304.CALK_0122"/>
<dbReference type="RefSeq" id="WP_022635686.1">
    <property type="nucleotide sequence ID" value="NZ_ASJR01000001.1"/>
</dbReference>
<dbReference type="EMBL" id="ASJR01000001">
    <property type="protein sequence ID" value="ERP39326.1"/>
    <property type="molecule type" value="Genomic_DNA"/>
</dbReference>
<evidence type="ECO:0000256" key="5">
    <source>
        <dbReference type="ARBA" id="ARBA00022692"/>
    </source>
</evidence>
<dbReference type="Pfam" id="PF00813">
    <property type="entry name" value="FliP"/>
    <property type="match status" value="1"/>
</dbReference>
<dbReference type="NCBIfam" id="NF009438">
    <property type="entry name" value="PRK12797.1"/>
    <property type="match status" value="1"/>
</dbReference>
<protein>
    <recommendedName>
        <fullName evidence="2 12">Flagellar biosynthetic protein FliP</fullName>
    </recommendedName>
</protein>
<evidence type="ECO:0000256" key="4">
    <source>
        <dbReference type="ARBA" id="ARBA00022475"/>
    </source>
</evidence>
<keyword evidence="13" id="KW-0969">Cilium</keyword>
<feature type="transmembrane region" description="Helical" evidence="12">
    <location>
        <begin position="90"/>
        <end position="109"/>
    </location>
</feature>
<evidence type="ECO:0000256" key="1">
    <source>
        <dbReference type="ARBA" id="ARBA00006257"/>
    </source>
</evidence>
<proteinExistence type="inferred from homology"/>
<dbReference type="PANTHER" id="PTHR30587">
    <property type="entry name" value="FLAGELLAR BIOSYNTHETIC PROTEIN FLIP"/>
    <property type="match status" value="1"/>
</dbReference>
<reference evidence="13 14" key="1">
    <citation type="journal article" date="2013" name="Environ. Microbiol.">
        <title>Genome analysis of Chitinivibrio alkaliphilus gen. nov., sp. nov., a novel extremely haloalkaliphilic anaerobic chitinolytic bacterium from the candidate phylum Termite Group 3.</title>
        <authorList>
            <person name="Sorokin D.Y."/>
            <person name="Gumerov V.M."/>
            <person name="Rakitin A.L."/>
            <person name="Beletsky A.V."/>
            <person name="Damste J.S."/>
            <person name="Muyzer G."/>
            <person name="Mardanov A.V."/>
            <person name="Ravin N.V."/>
        </authorList>
    </citation>
    <scope>NUCLEOTIDE SEQUENCE [LARGE SCALE GENOMIC DNA]</scope>
    <source>
        <strain evidence="13 14">ACht1</strain>
    </source>
</reference>
<keyword evidence="13" id="KW-0282">Flagellum</keyword>
<evidence type="ECO:0000256" key="7">
    <source>
        <dbReference type="ARBA" id="ARBA00022927"/>
    </source>
</evidence>
<dbReference type="NCBIfam" id="TIGR01103">
    <property type="entry name" value="fliP"/>
    <property type="match status" value="1"/>
</dbReference>
<evidence type="ECO:0000256" key="12">
    <source>
        <dbReference type="RuleBase" id="RU362069"/>
    </source>
</evidence>
<dbReference type="InterPro" id="IPR005837">
    <property type="entry name" value="FliP"/>
</dbReference>
<dbReference type="AlphaFoldDB" id="U7DEH6"/>
<dbReference type="GO" id="GO:0009306">
    <property type="term" value="P:protein secretion"/>
    <property type="evidence" value="ECO:0007669"/>
    <property type="project" value="UniProtKB-UniRule"/>
</dbReference>
<keyword evidence="9 12" id="KW-0472">Membrane</keyword>
<accession>U7DEH6</accession>
<evidence type="ECO:0000256" key="9">
    <source>
        <dbReference type="ARBA" id="ARBA00023136"/>
    </source>
</evidence>
<keyword evidence="14" id="KW-1185">Reference proteome</keyword>
<evidence type="ECO:0000313" key="14">
    <source>
        <dbReference type="Proteomes" id="UP000017148"/>
    </source>
</evidence>
<keyword evidence="8 12" id="KW-1133">Transmembrane helix</keyword>
<dbReference type="PANTHER" id="PTHR30587:SF0">
    <property type="entry name" value="FLAGELLAR BIOSYNTHETIC PROTEIN FLIP"/>
    <property type="match status" value="1"/>
</dbReference>
<feature type="transmembrane region" description="Helical" evidence="12">
    <location>
        <begin position="46"/>
        <end position="78"/>
    </location>
</feature>
<feature type="transmembrane region" description="Helical" evidence="12">
    <location>
        <begin position="186"/>
        <end position="208"/>
    </location>
</feature>
<evidence type="ECO:0000256" key="6">
    <source>
        <dbReference type="ARBA" id="ARBA00022795"/>
    </source>
</evidence>
<dbReference type="PRINTS" id="PR00951">
    <property type="entry name" value="FLGBIOSNFLIP"/>
</dbReference>
<dbReference type="PATRIC" id="fig|1313304.3.peg.113"/>
<keyword evidence="10" id="KW-0975">Bacterial flagellum</keyword>
<name>U7DEH6_9BACT</name>
<dbReference type="GO" id="GO:0044781">
    <property type="term" value="P:bacterial-type flagellum organization"/>
    <property type="evidence" value="ECO:0007669"/>
    <property type="project" value="UniProtKB-UniRule"/>
</dbReference>
<evidence type="ECO:0000256" key="8">
    <source>
        <dbReference type="ARBA" id="ARBA00022989"/>
    </source>
</evidence>
<keyword evidence="6 12" id="KW-1005">Bacterial flagellum biogenesis</keyword>
<comment type="subcellular location">
    <subcellularLocation>
        <location evidence="12">Cell membrane</location>
        <topology evidence="12">Multi-pass membrane protein</topology>
    </subcellularLocation>
    <subcellularLocation>
        <location evidence="12">Bacterial flagellum basal body</location>
    </subcellularLocation>
</comment>
<organism evidence="13 14">
    <name type="scientific">Chitinivibrio alkaliphilus ACht1</name>
    <dbReference type="NCBI Taxonomy" id="1313304"/>
    <lineage>
        <taxon>Bacteria</taxon>
        <taxon>Pseudomonadati</taxon>
        <taxon>Fibrobacterota</taxon>
        <taxon>Chitinivibrionia</taxon>
        <taxon>Chitinivibrionales</taxon>
        <taxon>Chitinivibrionaceae</taxon>
        <taxon>Chitinivibrio</taxon>
    </lineage>
</organism>
<comment type="similarity">
    <text evidence="1 12">Belongs to the FliP/MopC/SpaP family.</text>
</comment>
<evidence type="ECO:0000256" key="10">
    <source>
        <dbReference type="ARBA" id="ARBA00023143"/>
    </source>
</evidence>
<keyword evidence="3 12" id="KW-0813">Transport</keyword>
<gene>
    <name evidence="12" type="primary">fliP</name>
    <name evidence="13" type="ORF">CALK_0122</name>
</gene>
<evidence type="ECO:0000256" key="11">
    <source>
        <dbReference type="ARBA" id="ARBA00023225"/>
    </source>
</evidence>
<keyword evidence="11 12" id="KW-1006">Bacterial flagellum protein export</keyword>
<dbReference type="Proteomes" id="UP000017148">
    <property type="component" value="Unassembled WGS sequence"/>
</dbReference>
<feature type="transmembrane region" description="Helical" evidence="12">
    <location>
        <begin position="220"/>
        <end position="239"/>
    </location>
</feature>
<keyword evidence="7 12" id="KW-0653">Protein transport</keyword>
<dbReference type="OrthoDB" id="9805111at2"/>
<evidence type="ECO:0000256" key="2">
    <source>
        <dbReference type="ARBA" id="ARBA00021714"/>
    </source>
</evidence>
<dbReference type="eggNOG" id="COG1338">
    <property type="taxonomic scope" value="Bacteria"/>
</dbReference>
<evidence type="ECO:0000256" key="3">
    <source>
        <dbReference type="ARBA" id="ARBA00022448"/>
    </source>
</evidence>
<sequence>MKAKTLFLFTLIISIPLGVVCANPTLPSLSLSMGTTENPQDVADVLQVVFLITILSIAPSILIMTTSFVRIIIVFSFIRRALGLNTMPPDQILVGLALFLTFFIMAPVFTEMNDSALQPYLAEEISWEDGLDRAAEPLKAFMLRQVNEQDVALLLHISETEIPEQAEDLSLTILIPAFMISELKTAFIIGFIIFIPFLVIDMIVASVLMSMGMMMLPPVMISLPFKVILFVLIDGWNLIVRELVISFF</sequence>
<comment type="function">
    <text evidence="12">Plays a role in the flagellum-specific transport system.</text>
</comment>
<keyword evidence="5 12" id="KW-0812">Transmembrane</keyword>
<keyword evidence="4 12" id="KW-1003">Cell membrane</keyword>
<comment type="caution">
    <text evidence="13">The sequence shown here is derived from an EMBL/GenBank/DDBJ whole genome shotgun (WGS) entry which is preliminary data.</text>
</comment>
<keyword evidence="13" id="KW-0966">Cell projection</keyword>